<dbReference type="InterPro" id="IPR003439">
    <property type="entry name" value="ABC_transporter-like_ATP-bd"/>
</dbReference>
<organism evidence="9 10">
    <name type="scientific">Sphingomonas metalli</name>
    <dbReference type="NCBI Taxonomy" id="1779358"/>
    <lineage>
        <taxon>Bacteria</taxon>
        <taxon>Pseudomonadati</taxon>
        <taxon>Pseudomonadota</taxon>
        <taxon>Alphaproteobacteria</taxon>
        <taxon>Sphingomonadales</taxon>
        <taxon>Sphingomonadaceae</taxon>
        <taxon>Sphingomonas</taxon>
    </lineage>
</organism>
<dbReference type="InterPro" id="IPR040582">
    <property type="entry name" value="OB_MalK-like"/>
</dbReference>
<dbReference type="Gene3D" id="2.40.50.140">
    <property type="entry name" value="Nucleic acid-binding proteins"/>
    <property type="match status" value="1"/>
</dbReference>
<dbReference type="GO" id="GO:0005524">
    <property type="term" value="F:ATP binding"/>
    <property type="evidence" value="ECO:0007669"/>
    <property type="project" value="UniProtKB-KW"/>
</dbReference>
<dbReference type="Gene3D" id="2.40.50.100">
    <property type="match status" value="1"/>
</dbReference>
<reference evidence="9" key="2">
    <citation type="submission" date="2020-09" db="EMBL/GenBank/DDBJ databases">
        <authorList>
            <person name="Sun Q."/>
            <person name="Zhou Y."/>
        </authorList>
    </citation>
    <scope>NUCLEOTIDE SEQUENCE</scope>
    <source>
        <strain evidence="9">CGMCC 1.15330</strain>
    </source>
</reference>
<feature type="domain" description="ABC transporter" evidence="8">
    <location>
        <begin position="4"/>
        <end position="234"/>
    </location>
</feature>
<dbReference type="Pfam" id="PF17912">
    <property type="entry name" value="OB_MalK"/>
    <property type="match status" value="1"/>
</dbReference>
<evidence type="ECO:0000256" key="2">
    <source>
        <dbReference type="ARBA" id="ARBA00022448"/>
    </source>
</evidence>
<dbReference type="FunFam" id="3.40.50.300:FF:000042">
    <property type="entry name" value="Maltose/maltodextrin ABC transporter, ATP-binding protein"/>
    <property type="match status" value="1"/>
</dbReference>
<proteinExistence type="inferred from homology"/>
<evidence type="ECO:0000256" key="7">
    <source>
        <dbReference type="ARBA" id="ARBA00023136"/>
    </source>
</evidence>
<evidence type="ECO:0000256" key="3">
    <source>
        <dbReference type="ARBA" id="ARBA00022475"/>
    </source>
</evidence>
<dbReference type="GO" id="GO:0015423">
    <property type="term" value="F:ABC-type maltose transporter activity"/>
    <property type="evidence" value="ECO:0007669"/>
    <property type="project" value="TreeGrafter"/>
</dbReference>
<evidence type="ECO:0000313" key="9">
    <source>
        <dbReference type="EMBL" id="GGB19436.1"/>
    </source>
</evidence>
<dbReference type="GO" id="GO:0016887">
    <property type="term" value="F:ATP hydrolysis activity"/>
    <property type="evidence" value="ECO:0007669"/>
    <property type="project" value="InterPro"/>
</dbReference>
<dbReference type="GO" id="GO:1990060">
    <property type="term" value="C:maltose transport complex"/>
    <property type="evidence" value="ECO:0007669"/>
    <property type="project" value="TreeGrafter"/>
</dbReference>
<dbReference type="PROSITE" id="PS50893">
    <property type="entry name" value="ABC_TRANSPORTER_2"/>
    <property type="match status" value="1"/>
</dbReference>
<keyword evidence="2" id="KW-0813">Transport</keyword>
<keyword evidence="10" id="KW-1185">Reference proteome</keyword>
<dbReference type="InterPro" id="IPR003593">
    <property type="entry name" value="AAA+_ATPase"/>
</dbReference>
<dbReference type="InterPro" id="IPR008995">
    <property type="entry name" value="Mo/tungstate-bd_C_term_dom"/>
</dbReference>
<accession>A0A916WPZ2</accession>
<protein>
    <submittedName>
        <fullName evidence="9">Sugar ABC transporter ATP-binding protein</fullName>
    </submittedName>
</protein>
<evidence type="ECO:0000256" key="1">
    <source>
        <dbReference type="ARBA" id="ARBA00005417"/>
    </source>
</evidence>
<reference evidence="9" key="1">
    <citation type="journal article" date="2014" name="Int. J. Syst. Evol. Microbiol.">
        <title>Complete genome sequence of Corynebacterium casei LMG S-19264T (=DSM 44701T), isolated from a smear-ripened cheese.</title>
        <authorList>
            <consortium name="US DOE Joint Genome Institute (JGI-PGF)"/>
            <person name="Walter F."/>
            <person name="Albersmeier A."/>
            <person name="Kalinowski J."/>
            <person name="Ruckert C."/>
        </authorList>
    </citation>
    <scope>NUCLEOTIDE SEQUENCE</scope>
    <source>
        <strain evidence="9">CGMCC 1.15330</strain>
    </source>
</reference>
<dbReference type="PROSITE" id="PS00211">
    <property type="entry name" value="ABC_TRANSPORTER_1"/>
    <property type="match status" value="1"/>
</dbReference>
<dbReference type="SUPFAM" id="SSF50331">
    <property type="entry name" value="MOP-like"/>
    <property type="match status" value="1"/>
</dbReference>
<dbReference type="InterPro" id="IPR017871">
    <property type="entry name" value="ABC_transporter-like_CS"/>
</dbReference>
<keyword evidence="7" id="KW-0472">Membrane</keyword>
<dbReference type="SUPFAM" id="SSF52540">
    <property type="entry name" value="P-loop containing nucleoside triphosphate hydrolases"/>
    <property type="match status" value="1"/>
</dbReference>
<dbReference type="AlphaFoldDB" id="A0A916WPZ2"/>
<evidence type="ECO:0000256" key="5">
    <source>
        <dbReference type="ARBA" id="ARBA00022741"/>
    </source>
</evidence>
<dbReference type="PANTHER" id="PTHR43875:SF3">
    <property type="entry name" value="MALTOSE_MALTODEXTRIN IMPORT ATP-BINDING PROTEIN MALK"/>
    <property type="match status" value="1"/>
</dbReference>
<keyword evidence="5" id="KW-0547">Nucleotide-binding</keyword>
<dbReference type="CDD" id="cd03301">
    <property type="entry name" value="ABC_MalK_N"/>
    <property type="match status" value="1"/>
</dbReference>
<dbReference type="EMBL" id="BMIH01000001">
    <property type="protein sequence ID" value="GGB19436.1"/>
    <property type="molecule type" value="Genomic_DNA"/>
</dbReference>
<dbReference type="InterPro" id="IPR047641">
    <property type="entry name" value="ABC_transpr_MalK/UgpC-like"/>
</dbReference>
<keyword evidence="6 9" id="KW-0067">ATP-binding</keyword>
<sequence>MASVVVEGLSKHFGSTIVLQPTDLSIEAGEFVVIVGPSGCGKSTLLRLIAGLETPSSGCIRVDGRDVTDAAPASRGLAMVFQSYALYPHLTVAENIAFPLRVARRPKAEVEARVAAAAGALDLTALLSRRPRALSGGQRQRVSIARAIVREPSVLLLDEPLSNLDAELRVRMRHEFARLHAQLGITMIYVTHDQLEAMTLANRIVVMGAGRIEQVGEPIALYERPATLAVARAIGSPGMNLMPATVAAADDDGVTLRLTGGGELRAPLRASPGMPVTLGIRPEHLQPSETGVFAGKVELFERLGPLSFAHLGAQADVPAVVAQLPGDRRVTLGETLRFGAEPACLHAFDPDGRALAPASP</sequence>
<name>A0A916WPZ2_9SPHN</name>
<dbReference type="Pfam" id="PF00005">
    <property type="entry name" value="ABC_tran"/>
    <property type="match status" value="1"/>
</dbReference>
<dbReference type="InterPro" id="IPR027417">
    <property type="entry name" value="P-loop_NTPase"/>
</dbReference>
<dbReference type="Proteomes" id="UP000623067">
    <property type="component" value="Unassembled WGS sequence"/>
</dbReference>
<evidence type="ECO:0000313" key="10">
    <source>
        <dbReference type="Proteomes" id="UP000623067"/>
    </source>
</evidence>
<comment type="similarity">
    <text evidence="1">Belongs to the ABC transporter superfamily.</text>
</comment>
<evidence type="ECO:0000256" key="4">
    <source>
        <dbReference type="ARBA" id="ARBA00022519"/>
    </source>
</evidence>
<evidence type="ECO:0000256" key="6">
    <source>
        <dbReference type="ARBA" id="ARBA00022840"/>
    </source>
</evidence>
<comment type="caution">
    <text evidence="9">The sequence shown here is derived from an EMBL/GenBank/DDBJ whole genome shotgun (WGS) entry which is preliminary data.</text>
</comment>
<gene>
    <name evidence="9" type="ORF">GCM10011380_06290</name>
</gene>
<dbReference type="SMART" id="SM00382">
    <property type="entry name" value="AAA"/>
    <property type="match status" value="1"/>
</dbReference>
<dbReference type="InterPro" id="IPR012340">
    <property type="entry name" value="NA-bd_OB-fold"/>
</dbReference>
<dbReference type="RefSeq" id="WP_188657183.1">
    <property type="nucleotide sequence ID" value="NZ_BMIH01000001.1"/>
</dbReference>
<dbReference type="PANTHER" id="PTHR43875">
    <property type="entry name" value="MALTODEXTRIN IMPORT ATP-BINDING PROTEIN MSMX"/>
    <property type="match status" value="1"/>
</dbReference>
<keyword evidence="3" id="KW-1003">Cell membrane</keyword>
<keyword evidence="4" id="KW-0997">Cell inner membrane</keyword>
<evidence type="ECO:0000259" key="8">
    <source>
        <dbReference type="PROSITE" id="PS50893"/>
    </source>
</evidence>
<dbReference type="GO" id="GO:0055052">
    <property type="term" value="C:ATP-binding cassette (ABC) transporter complex, substrate-binding subunit-containing"/>
    <property type="evidence" value="ECO:0007669"/>
    <property type="project" value="TreeGrafter"/>
</dbReference>
<dbReference type="InterPro" id="IPR015855">
    <property type="entry name" value="ABC_transpr_MalK-like"/>
</dbReference>
<dbReference type="Gene3D" id="3.40.50.300">
    <property type="entry name" value="P-loop containing nucleotide triphosphate hydrolases"/>
    <property type="match status" value="1"/>
</dbReference>